<reference evidence="1 2" key="1">
    <citation type="submission" date="2024-12" db="EMBL/GenBank/DDBJ databases">
        <title>The unique morphological basis and parallel evolutionary history of personate flowers in Penstemon.</title>
        <authorList>
            <person name="Depatie T.H."/>
            <person name="Wessinger C.A."/>
        </authorList>
    </citation>
    <scope>NUCLEOTIDE SEQUENCE [LARGE SCALE GENOMIC DNA]</scope>
    <source>
        <strain evidence="1">WTNN_2</strain>
        <tissue evidence="1">Leaf</tissue>
    </source>
</reference>
<organism evidence="1 2">
    <name type="scientific">Penstemon smallii</name>
    <dbReference type="NCBI Taxonomy" id="265156"/>
    <lineage>
        <taxon>Eukaryota</taxon>
        <taxon>Viridiplantae</taxon>
        <taxon>Streptophyta</taxon>
        <taxon>Embryophyta</taxon>
        <taxon>Tracheophyta</taxon>
        <taxon>Spermatophyta</taxon>
        <taxon>Magnoliopsida</taxon>
        <taxon>eudicotyledons</taxon>
        <taxon>Gunneridae</taxon>
        <taxon>Pentapetalae</taxon>
        <taxon>asterids</taxon>
        <taxon>lamiids</taxon>
        <taxon>Lamiales</taxon>
        <taxon>Plantaginaceae</taxon>
        <taxon>Cheloneae</taxon>
        <taxon>Penstemon</taxon>
    </lineage>
</organism>
<protein>
    <submittedName>
        <fullName evidence="1">Uncharacterized protein</fullName>
    </submittedName>
</protein>
<dbReference type="EMBL" id="JBJXBP010000003">
    <property type="protein sequence ID" value="KAL3839567.1"/>
    <property type="molecule type" value="Genomic_DNA"/>
</dbReference>
<keyword evidence="2" id="KW-1185">Reference proteome</keyword>
<name>A0ABD3TR14_9LAMI</name>
<sequence length="179" mass="20772">MKSENMREIPSSCIKKRWTCKEMCFYASQVDEGPQELSSFIATQTERMKSLYMKNKNNNGEYARTMNAETVRKFNSTCKKKNANTNAQNTRMSVDDEGDDASFNTFFTHDYMNSASQTPLHQNFTTNADYMSNDWHNSRNESQTFTFNNSVNAQNVSYDGWNIDMANKVKHVSFFTWSL</sequence>
<accession>A0ABD3TR14</accession>
<gene>
    <name evidence="1" type="ORF">ACJIZ3_024158</name>
</gene>
<evidence type="ECO:0000313" key="1">
    <source>
        <dbReference type="EMBL" id="KAL3839567.1"/>
    </source>
</evidence>
<comment type="caution">
    <text evidence="1">The sequence shown here is derived from an EMBL/GenBank/DDBJ whole genome shotgun (WGS) entry which is preliminary data.</text>
</comment>
<dbReference type="AlphaFoldDB" id="A0ABD3TR14"/>
<proteinExistence type="predicted"/>
<dbReference type="Proteomes" id="UP001634393">
    <property type="component" value="Unassembled WGS sequence"/>
</dbReference>
<evidence type="ECO:0000313" key="2">
    <source>
        <dbReference type="Proteomes" id="UP001634393"/>
    </source>
</evidence>